<proteinExistence type="predicted"/>
<dbReference type="SUPFAM" id="SSF141868">
    <property type="entry name" value="EAL domain-like"/>
    <property type="match status" value="1"/>
</dbReference>
<dbReference type="SMART" id="SM00267">
    <property type="entry name" value="GGDEF"/>
    <property type="match status" value="1"/>
</dbReference>
<keyword evidence="1" id="KW-1133">Transmembrane helix</keyword>
<dbReference type="SMART" id="SM00052">
    <property type="entry name" value="EAL"/>
    <property type="match status" value="1"/>
</dbReference>
<feature type="domain" description="GGDEF" evidence="3">
    <location>
        <begin position="338"/>
        <end position="470"/>
    </location>
</feature>
<dbReference type="InterPro" id="IPR029787">
    <property type="entry name" value="Nucleotide_cyclase"/>
</dbReference>
<keyword evidence="1" id="KW-0812">Transmembrane</keyword>
<dbReference type="PROSITE" id="PS50887">
    <property type="entry name" value="GGDEF"/>
    <property type="match status" value="1"/>
</dbReference>
<dbReference type="SUPFAM" id="SSF55073">
    <property type="entry name" value="Nucleotide cyclase"/>
    <property type="match status" value="1"/>
</dbReference>
<dbReference type="InterPro" id="IPR001633">
    <property type="entry name" value="EAL_dom"/>
</dbReference>
<dbReference type="Gene3D" id="3.20.20.450">
    <property type="entry name" value="EAL domain"/>
    <property type="match status" value="1"/>
</dbReference>
<feature type="transmembrane region" description="Helical" evidence="1">
    <location>
        <begin position="87"/>
        <end position="111"/>
    </location>
</feature>
<comment type="caution">
    <text evidence="4">The sequence shown here is derived from an EMBL/GenBank/DDBJ whole genome shotgun (WGS) entry which is preliminary data.</text>
</comment>
<sequence length="744" mass="78360">MAKLNSAAPVPIWAAVKSTEVAGISLCALEVVALALHVRAATSARRSPAARRPYRFTSVALALLVVAGAGFAVAFGTGDKGWGPATLVAVVPRLLIVPVLLAGLLSMAAGLGRLARWKLAMDMATVLGASLMLMWYLVLGPALHGGGLLQPLRLGAVLFALGDVVLIVGVGSVLLRGPAPAARRPLSLLLAGTVGYLVIDAVFLYQVVHGVGPEVLAPAALHLPVLLILLAAVVRPGPAVAGALADRALPVRSWLPYTALAGGYALLVVAAVKTGTYPWLGLVAGAIVMTVGVAARQVVAARENYALGVTDSLTGLANRRELRIALRAAVDRQRRTGNPIAALVLDLNGFKQVNDNYGHAVGDRMLVAFAEILRRTIRAGDVAARLGGDEFAVLLPELRRGEDAIAVAERILAACRAPLLIGGNTLHLKCSIGIAIAESAADAAELPHRADIAMYAAKRSGTLGWVMYSAEAVEAERAAAALAEDLAAAVPEGQLRLLYQPIVALATGDLVAAESLVRWQHPRLGLLGPDKFIPAAERTGLINEIGAWVLGEACRQVGQWQAMLPPGRSMYVSVNLSPVQLEQPDLAAAVLAVLDRTGYDPRNLVLEITESALVDDRSAVPQLEELRRHGVRIALDDFGTGYSSLRYLTRLPVDILKLDRCFVNELNGEREGAAVAEAVIRLSQILHMDTVAEGIEHEAQATELTLLGYRNAQGYFYARPLPPAELEARLPRVGSAAVPSKPGS</sequence>
<dbReference type="PANTHER" id="PTHR44757">
    <property type="entry name" value="DIGUANYLATE CYCLASE DGCP"/>
    <property type="match status" value="1"/>
</dbReference>
<protein>
    <recommendedName>
        <fullName evidence="6">Diguanylate cyclase (GGDEF)-like protein</fullName>
    </recommendedName>
</protein>
<evidence type="ECO:0008006" key="6">
    <source>
        <dbReference type="Google" id="ProtNLM"/>
    </source>
</evidence>
<feature type="transmembrane region" description="Helical" evidence="1">
    <location>
        <begin position="21"/>
        <end position="42"/>
    </location>
</feature>
<accession>A0A9W6NTE4</accession>
<dbReference type="FunFam" id="3.30.70.270:FF:000001">
    <property type="entry name" value="Diguanylate cyclase domain protein"/>
    <property type="match status" value="1"/>
</dbReference>
<name>A0A9W6NTE4_9ACTN</name>
<evidence type="ECO:0000256" key="1">
    <source>
        <dbReference type="SAM" id="Phobius"/>
    </source>
</evidence>
<dbReference type="InterPro" id="IPR043128">
    <property type="entry name" value="Rev_trsase/Diguanyl_cyclase"/>
</dbReference>
<feature type="transmembrane region" description="Helical" evidence="1">
    <location>
        <begin position="215"/>
        <end position="234"/>
    </location>
</feature>
<keyword evidence="1" id="KW-0472">Membrane</keyword>
<dbReference type="PANTHER" id="PTHR44757:SF2">
    <property type="entry name" value="BIOFILM ARCHITECTURE MAINTENANCE PROTEIN MBAA"/>
    <property type="match status" value="1"/>
</dbReference>
<feature type="transmembrane region" description="Helical" evidence="1">
    <location>
        <begin position="187"/>
        <end position="209"/>
    </location>
</feature>
<dbReference type="AlphaFoldDB" id="A0A9W6NTE4"/>
<dbReference type="CDD" id="cd01949">
    <property type="entry name" value="GGDEF"/>
    <property type="match status" value="1"/>
</dbReference>
<dbReference type="NCBIfam" id="TIGR00254">
    <property type="entry name" value="GGDEF"/>
    <property type="match status" value="1"/>
</dbReference>
<dbReference type="InterPro" id="IPR000160">
    <property type="entry name" value="GGDEF_dom"/>
</dbReference>
<feature type="transmembrane region" description="Helical" evidence="1">
    <location>
        <begin position="123"/>
        <end position="143"/>
    </location>
</feature>
<evidence type="ECO:0000313" key="5">
    <source>
        <dbReference type="Proteomes" id="UP001143480"/>
    </source>
</evidence>
<dbReference type="PROSITE" id="PS50883">
    <property type="entry name" value="EAL"/>
    <property type="match status" value="1"/>
</dbReference>
<dbReference type="Pfam" id="PF00563">
    <property type="entry name" value="EAL"/>
    <property type="match status" value="1"/>
</dbReference>
<evidence type="ECO:0000313" key="4">
    <source>
        <dbReference type="EMBL" id="GLL08321.1"/>
    </source>
</evidence>
<dbReference type="Gene3D" id="3.30.70.270">
    <property type="match status" value="1"/>
</dbReference>
<dbReference type="EMBL" id="BSFP01000138">
    <property type="protein sequence ID" value="GLL08321.1"/>
    <property type="molecule type" value="Genomic_DNA"/>
</dbReference>
<dbReference type="Pfam" id="PF00990">
    <property type="entry name" value="GGDEF"/>
    <property type="match status" value="1"/>
</dbReference>
<dbReference type="RefSeq" id="WP_261958653.1">
    <property type="nucleotide sequence ID" value="NZ_BAAAXA010000001.1"/>
</dbReference>
<evidence type="ECO:0000259" key="2">
    <source>
        <dbReference type="PROSITE" id="PS50883"/>
    </source>
</evidence>
<feature type="transmembrane region" description="Helical" evidence="1">
    <location>
        <begin position="155"/>
        <end position="175"/>
    </location>
</feature>
<dbReference type="CDD" id="cd01948">
    <property type="entry name" value="EAL"/>
    <property type="match status" value="1"/>
</dbReference>
<reference evidence="4" key="2">
    <citation type="submission" date="2023-01" db="EMBL/GenBank/DDBJ databases">
        <authorList>
            <person name="Sun Q."/>
            <person name="Evtushenko L."/>
        </authorList>
    </citation>
    <scope>NUCLEOTIDE SEQUENCE</scope>
    <source>
        <strain evidence="4">VKM Ac-1321</strain>
    </source>
</reference>
<feature type="transmembrane region" description="Helical" evidence="1">
    <location>
        <begin position="54"/>
        <end position="75"/>
    </location>
</feature>
<organism evidence="4 5">
    <name type="scientific">Dactylosporangium matsuzakiense</name>
    <dbReference type="NCBI Taxonomy" id="53360"/>
    <lineage>
        <taxon>Bacteria</taxon>
        <taxon>Bacillati</taxon>
        <taxon>Actinomycetota</taxon>
        <taxon>Actinomycetes</taxon>
        <taxon>Micromonosporales</taxon>
        <taxon>Micromonosporaceae</taxon>
        <taxon>Dactylosporangium</taxon>
    </lineage>
</organism>
<dbReference type="InterPro" id="IPR052155">
    <property type="entry name" value="Biofilm_reg_signaling"/>
</dbReference>
<keyword evidence="5" id="KW-1185">Reference proteome</keyword>
<reference evidence="4" key="1">
    <citation type="journal article" date="2014" name="Int. J. Syst. Evol. Microbiol.">
        <title>Complete genome sequence of Corynebacterium casei LMG S-19264T (=DSM 44701T), isolated from a smear-ripened cheese.</title>
        <authorList>
            <consortium name="US DOE Joint Genome Institute (JGI-PGF)"/>
            <person name="Walter F."/>
            <person name="Albersmeier A."/>
            <person name="Kalinowski J."/>
            <person name="Ruckert C."/>
        </authorList>
    </citation>
    <scope>NUCLEOTIDE SEQUENCE</scope>
    <source>
        <strain evidence="4">VKM Ac-1321</strain>
    </source>
</reference>
<evidence type="ECO:0000259" key="3">
    <source>
        <dbReference type="PROSITE" id="PS50887"/>
    </source>
</evidence>
<dbReference type="Proteomes" id="UP001143480">
    <property type="component" value="Unassembled WGS sequence"/>
</dbReference>
<feature type="domain" description="EAL" evidence="2">
    <location>
        <begin position="479"/>
        <end position="734"/>
    </location>
</feature>
<dbReference type="InterPro" id="IPR035919">
    <property type="entry name" value="EAL_sf"/>
</dbReference>
<feature type="transmembrane region" description="Helical" evidence="1">
    <location>
        <begin position="254"/>
        <end position="271"/>
    </location>
</feature>
<gene>
    <name evidence="4" type="ORF">GCM10017581_100820</name>
</gene>